<dbReference type="InterPro" id="IPR013087">
    <property type="entry name" value="Znf_C2H2_type"/>
</dbReference>
<dbReference type="PANTHER" id="PTHR47660">
    <property type="entry name" value="TRANSCRIPTION FACTOR WITH C2H2 AND ZN(2)-CYS(6) DNA BINDING DOMAIN (EUROFUNG)-RELATED-RELATED"/>
    <property type="match status" value="1"/>
</dbReference>
<evidence type="ECO:0000256" key="10">
    <source>
        <dbReference type="SAM" id="MobiDB-lite"/>
    </source>
</evidence>
<dbReference type="FunFam" id="3.30.160.60:FF:000100">
    <property type="entry name" value="Zinc finger 45-like"/>
    <property type="match status" value="1"/>
</dbReference>
<keyword evidence="6" id="KW-0805">Transcription regulation</keyword>
<organism evidence="12 13">
    <name type="scientific">Hyaloscypha variabilis (strain UAMH 11265 / GT02V1 / F)</name>
    <name type="common">Meliniomyces variabilis</name>
    <dbReference type="NCBI Taxonomy" id="1149755"/>
    <lineage>
        <taxon>Eukaryota</taxon>
        <taxon>Fungi</taxon>
        <taxon>Dikarya</taxon>
        <taxon>Ascomycota</taxon>
        <taxon>Pezizomycotina</taxon>
        <taxon>Leotiomycetes</taxon>
        <taxon>Helotiales</taxon>
        <taxon>Hyaloscyphaceae</taxon>
        <taxon>Hyaloscypha</taxon>
        <taxon>Hyaloscypha variabilis</taxon>
    </lineage>
</organism>
<dbReference type="GO" id="GO:0008270">
    <property type="term" value="F:zinc ion binding"/>
    <property type="evidence" value="ECO:0007669"/>
    <property type="project" value="UniProtKB-KW"/>
</dbReference>
<dbReference type="SUPFAM" id="SSF57667">
    <property type="entry name" value="beta-beta-alpha zinc fingers"/>
    <property type="match status" value="1"/>
</dbReference>
<evidence type="ECO:0000256" key="2">
    <source>
        <dbReference type="ARBA" id="ARBA00022723"/>
    </source>
</evidence>
<dbReference type="GO" id="GO:0005634">
    <property type="term" value="C:nucleus"/>
    <property type="evidence" value="ECO:0007669"/>
    <property type="project" value="UniProtKB-SubCell"/>
</dbReference>
<keyword evidence="3" id="KW-0677">Repeat</keyword>
<evidence type="ECO:0000256" key="8">
    <source>
        <dbReference type="ARBA" id="ARBA00023242"/>
    </source>
</evidence>
<dbReference type="PROSITE" id="PS50157">
    <property type="entry name" value="ZINC_FINGER_C2H2_2"/>
    <property type="match status" value="2"/>
</dbReference>
<dbReference type="CDD" id="cd00067">
    <property type="entry name" value="GAL4"/>
    <property type="match status" value="1"/>
</dbReference>
<protein>
    <recommendedName>
        <fullName evidence="11">C2H2-type domain-containing protein</fullName>
    </recommendedName>
</protein>
<proteinExistence type="predicted"/>
<evidence type="ECO:0000256" key="4">
    <source>
        <dbReference type="ARBA" id="ARBA00022771"/>
    </source>
</evidence>
<feature type="region of interest" description="Disordered" evidence="10">
    <location>
        <begin position="128"/>
        <end position="165"/>
    </location>
</feature>
<dbReference type="Pfam" id="PF04082">
    <property type="entry name" value="Fungal_trans"/>
    <property type="match status" value="1"/>
</dbReference>
<feature type="compositionally biased region" description="Basic and acidic residues" evidence="10">
    <location>
        <begin position="145"/>
        <end position="163"/>
    </location>
</feature>
<dbReference type="EMBL" id="KZ613972">
    <property type="protein sequence ID" value="PMD29683.1"/>
    <property type="molecule type" value="Genomic_DNA"/>
</dbReference>
<feature type="region of interest" description="Disordered" evidence="10">
    <location>
        <begin position="907"/>
        <end position="957"/>
    </location>
</feature>
<gene>
    <name evidence="12" type="ORF">L207DRAFT_642233</name>
</gene>
<evidence type="ECO:0000256" key="7">
    <source>
        <dbReference type="ARBA" id="ARBA00023163"/>
    </source>
</evidence>
<dbReference type="CDD" id="cd12148">
    <property type="entry name" value="fungal_TF_MHR"/>
    <property type="match status" value="1"/>
</dbReference>
<dbReference type="Pfam" id="PF00096">
    <property type="entry name" value="zf-C2H2"/>
    <property type="match status" value="1"/>
</dbReference>
<dbReference type="GO" id="GO:0003677">
    <property type="term" value="F:DNA binding"/>
    <property type="evidence" value="ECO:0007669"/>
    <property type="project" value="InterPro"/>
</dbReference>
<name>A0A2J6QTU6_HYAVF</name>
<accession>A0A2J6QTU6</accession>
<evidence type="ECO:0000259" key="11">
    <source>
        <dbReference type="PROSITE" id="PS50157"/>
    </source>
</evidence>
<dbReference type="InterPro" id="IPR007219">
    <property type="entry name" value="XnlR_reg_dom"/>
</dbReference>
<feature type="domain" description="C2H2-type" evidence="11">
    <location>
        <begin position="59"/>
        <end position="86"/>
    </location>
</feature>
<dbReference type="AlphaFoldDB" id="A0A2J6QTU6"/>
<evidence type="ECO:0000256" key="1">
    <source>
        <dbReference type="ARBA" id="ARBA00004123"/>
    </source>
</evidence>
<dbReference type="InterPro" id="IPR001138">
    <property type="entry name" value="Zn2Cys6_DnaBD"/>
</dbReference>
<keyword evidence="13" id="KW-1185">Reference proteome</keyword>
<evidence type="ECO:0000256" key="5">
    <source>
        <dbReference type="ARBA" id="ARBA00022833"/>
    </source>
</evidence>
<keyword evidence="2" id="KW-0479">Metal-binding</keyword>
<evidence type="ECO:0000256" key="3">
    <source>
        <dbReference type="ARBA" id="ARBA00022737"/>
    </source>
</evidence>
<dbReference type="FunFam" id="3.30.160.60:FF:000744">
    <property type="entry name" value="zinc finger E-box-binding homeobox 1"/>
    <property type="match status" value="1"/>
</dbReference>
<evidence type="ECO:0000313" key="12">
    <source>
        <dbReference type="EMBL" id="PMD29683.1"/>
    </source>
</evidence>
<dbReference type="InterPro" id="IPR036864">
    <property type="entry name" value="Zn2-C6_fun-type_DNA-bd_sf"/>
</dbReference>
<dbReference type="Proteomes" id="UP000235786">
    <property type="component" value="Unassembled WGS sequence"/>
</dbReference>
<evidence type="ECO:0000256" key="9">
    <source>
        <dbReference type="PROSITE-ProRule" id="PRU00042"/>
    </source>
</evidence>
<dbReference type="PROSITE" id="PS00463">
    <property type="entry name" value="ZN2_CY6_FUNGAL_1"/>
    <property type="match status" value="1"/>
</dbReference>
<dbReference type="PROSITE" id="PS00028">
    <property type="entry name" value="ZINC_FINGER_C2H2_1"/>
    <property type="match status" value="2"/>
</dbReference>
<dbReference type="PANTHER" id="PTHR47660:SF7">
    <property type="entry name" value="TRANSCRIPTION FACTOR WITH C2H2 AND ZN(2)-CYS(6) DNA BINDING DOMAIN (EUROFUNG)"/>
    <property type="match status" value="1"/>
</dbReference>
<dbReference type="OrthoDB" id="654211at2759"/>
<dbReference type="InterPro" id="IPR036236">
    <property type="entry name" value="Znf_C2H2_sf"/>
</dbReference>
<keyword evidence="5" id="KW-0862">Zinc</keyword>
<keyword evidence="7" id="KW-0804">Transcription</keyword>
<dbReference type="SMART" id="SM00066">
    <property type="entry name" value="GAL4"/>
    <property type="match status" value="1"/>
</dbReference>
<evidence type="ECO:0000313" key="13">
    <source>
        <dbReference type="Proteomes" id="UP000235786"/>
    </source>
</evidence>
<reference evidence="12 13" key="1">
    <citation type="submission" date="2016-04" db="EMBL/GenBank/DDBJ databases">
        <title>A degradative enzymes factory behind the ericoid mycorrhizal symbiosis.</title>
        <authorList>
            <consortium name="DOE Joint Genome Institute"/>
            <person name="Martino E."/>
            <person name="Morin E."/>
            <person name="Grelet G."/>
            <person name="Kuo A."/>
            <person name="Kohler A."/>
            <person name="Daghino S."/>
            <person name="Barry K."/>
            <person name="Choi C."/>
            <person name="Cichocki N."/>
            <person name="Clum A."/>
            <person name="Copeland A."/>
            <person name="Hainaut M."/>
            <person name="Haridas S."/>
            <person name="Labutti K."/>
            <person name="Lindquist E."/>
            <person name="Lipzen A."/>
            <person name="Khouja H.-R."/>
            <person name="Murat C."/>
            <person name="Ohm R."/>
            <person name="Olson A."/>
            <person name="Spatafora J."/>
            <person name="Veneault-Fourrey C."/>
            <person name="Henrissat B."/>
            <person name="Grigoriev I."/>
            <person name="Martin F."/>
            <person name="Perotto S."/>
        </authorList>
    </citation>
    <scope>NUCLEOTIDE SEQUENCE [LARGE SCALE GENOMIC DNA]</scope>
    <source>
        <strain evidence="12 13">F</strain>
    </source>
</reference>
<feature type="compositionally biased region" description="Polar residues" evidence="10">
    <location>
        <begin position="907"/>
        <end position="939"/>
    </location>
</feature>
<keyword evidence="4 9" id="KW-0863">Zinc-finger</keyword>
<dbReference type="Gene3D" id="4.10.240.10">
    <property type="entry name" value="Zn(2)-C6 fungal-type DNA-binding domain"/>
    <property type="match status" value="1"/>
</dbReference>
<sequence>MSQHDSGAGTQAASTTPHYSGDNSDLDVPDIRCDICDKVFTRTEHLRRHKRAHSAEKPFACVECDKRFARRDILKRHQAGHVSRRQESADGSSRYARACFACAGARVKCLRGKVCQRCRSRDLQCRYPSRRSQSPFSPSEEDGLGDERMTDRDGMGDERMTERDAEDSCIITWSNEIESNNNIPTPLAKENSWPNHLLAATTPSAPAPNGQLWNVSSSEATLAAAGVAQTPSATGSPMSARDQLISKSFLNAEKTIIPGAQLLPQVGKGNIGSLYNYSQINWLAPTDQPHINQTFPVASPGSTGSSNIHSGDGFTNGFQVQNTQVLPHLSPGSHFEEPHLELYVDSRTVGLNRQHSYQVASVSSPTAQPEAPMYYIDGDGARLSIPARTQQNRQSIPLFSVLNNSLSPSSPEGFESIHSHSASGYSHRQCWFTEESYAALTEYLERAQQRDISLAYRNTLPSLKDLNDFVRLYFDKFHHTFPLLYKASFLSNRDGCLLELAMAAIGACYASTFYARKCSEALHELVHTLLETATTSDYNPSEFPAVFGLRRPGYPQPITRLQTRILNVLGMFHSGNLKLASFAREDRAVLVTICMESKILMPNHYDGWQAACNTDEEGDQFLQQWLEGELRCRAGYFVWMLDCMMAYESNFRTHMYLLDAKAPLPCPEQIWDAAVLDRAQIPILNDGPPSLCHALDLLYTEKKLAPNLGELSRVLIIHGMYRRVWEAARYHSDSLSGWVPTALSEPPHRVTSEKSTMPPSRPVVSRWINASCDCLDILHWSALSTILQASGLEHPTILHLHLARLILLAPVSELQDLANAKLRQQTRNLSESYLDATIQEQDIRNALLKWVVHDQYKARLAIIHAGSIFWYLRRYSCGAVIEPFANYLATLVIWAYSISTSAVQLLSNSSPHGSQPGTNNNIQIPRPSHQNHNGDMNSQHSPPGNHHIPNPNYYNPPPPHSQLVSGLEMLECYETSIIQLDRPCDDELVQLFVRLGEKMTPYMARVGDIRCVGAGGKVLREGVKLLSCGADNADVTGGGEGGGRFIWGAGERFVELLEALGRG</sequence>
<evidence type="ECO:0000256" key="6">
    <source>
        <dbReference type="ARBA" id="ARBA00023015"/>
    </source>
</evidence>
<feature type="region of interest" description="Disordered" evidence="10">
    <location>
        <begin position="1"/>
        <end position="23"/>
    </location>
</feature>
<feature type="compositionally biased region" description="Low complexity" evidence="10">
    <location>
        <begin position="128"/>
        <end position="138"/>
    </location>
</feature>
<dbReference type="Gene3D" id="3.30.160.60">
    <property type="entry name" value="Classic Zinc Finger"/>
    <property type="match status" value="2"/>
</dbReference>
<comment type="subcellular location">
    <subcellularLocation>
        <location evidence="1">Nucleus</location>
    </subcellularLocation>
</comment>
<dbReference type="SMART" id="SM00355">
    <property type="entry name" value="ZnF_C2H2"/>
    <property type="match status" value="2"/>
</dbReference>
<feature type="compositionally biased region" description="Low complexity" evidence="10">
    <location>
        <begin position="940"/>
        <end position="953"/>
    </location>
</feature>
<dbReference type="STRING" id="1149755.A0A2J6QTU6"/>
<dbReference type="GO" id="GO:0000981">
    <property type="term" value="F:DNA-binding transcription factor activity, RNA polymerase II-specific"/>
    <property type="evidence" value="ECO:0007669"/>
    <property type="project" value="InterPro"/>
</dbReference>
<feature type="domain" description="C2H2-type" evidence="11">
    <location>
        <begin position="31"/>
        <end position="58"/>
    </location>
</feature>
<keyword evidence="8" id="KW-0539">Nucleus</keyword>
<dbReference type="SUPFAM" id="SSF57701">
    <property type="entry name" value="Zn2/Cys6 DNA-binding domain"/>
    <property type="match status" value="1"/>
</dbReference>
<dbReference type="GO" id="GO:0006351">
    <property type="term" value="P:DNA-templated transcription"/>
    <property type="evidence" value="ECO:0007669"/>
    <property type="project" value="InterPro"/>
</dbReference>